<protein>
    <submittedName>
        <fullName evidence="2">Uncharacterized protein</fullName>
    </submittedName>
</protein>
<sequence>MDRLSPEVSATSGLIEAVRKMTARRCLKSEKEENATRGTPVADGGVEQALAERRPRLGGPAWTKKGEVEESKHGERDIRRTLPATFQEGRGCLSAMKLWCALSTPKINFRLFIDENGLQVVVWARDCALLQRLL</sequence>
<evidence type="ECO:0000256" key="1">
    <source>
        <dbReference type="SAM" id="MobiDB-lite"/>
    </source>
</evidence>
<reference evidence="2" key="1">
    <citation type="journal article" date="2022" name="bioRxiv">
        <title>Sequencing and chromosome-scale assembly of the giantPleurodeles waltlgenome.</title>
        <authorList>
            <person name="Brown T."/>
            <person name="Elewa A."/>
            <person name="Iarovenko S."/>
            <person name="Subramanian E."/>
            <person name="Araus A.J."/>
            <person name="Petzold A."/>
            <person name="Susuki M."/>
            <person name="Suzuki K.-i.T."/>
            <person name="Hayashi T."/>
            <person name="Toyoda A."/>
            <person name="Oliveira C."/>
            <person name="Osipova E."/>
            <person name="Leigh N.D."/>
            <person name="Simon A."/>
            <person name="Yun M.H."/>
        </authorList>
    </citation>
    <scope>NUCLEOTIDE SEQUENCE</scope>
    <source>
        <strain evidence="2">20211129_DDA</strain>
        <tissue evidence="2">Liver</tissue>
    </source>
</reference>
<dbReference type="EMBL" id="JANPWB010000016">
    <property type="protein sequence ID" value="KAJ1080679.1"/>
    <property type="molecule type" value="Genomic_DNA"/>
</dbReference>
<feature type="region of interest" description="Disordered" evidence="1">
    <location>
        <begin position="27"/>
        <end position="80"/>
    </location>
</feature>
<organism evidence="2 3">
    <name type="scientific">Pleurodeles waltl</name>
    <name type="common">Iberian ribbed newt</name>
    <dbReference type="NCBI Taxonomy" id="8319"/>
    <lineage>
        <taxon>Eukaryota</taxon>
        <taxon>Metazoa</taxon>
        <taxon>Chordata</taxon>
        <taxon>Craniata</taxon>
        <taxon>Vertebrata</taxon>
        <taxon>Euteleostomi</taxon>
        <taxon>Amphibia</taxon>
        <taxon>Batrachia</taxon>
        <taxon>Caudata</taxon>
        <taxon>Salamandroidea</taxon>
        <taxon>Salamandridae</taxon>
        <taxon>Pleurodelinae</taxon>
        <taxon>Pleurodeles</taxon>
    </lineage>
</organism>
<comment type="caution">
    <text evidence="2">The sequence shown here is derived from an EMBL/GenBank/DDBJ whole genome shotgun (WGS) entry which is preliminary data.</text>
</comment>
<evidence type="ECO:0000313" key="2">
    <source>
        <dbReference type="EMBL" id="KAJ1080679.1"/>
    </source>
</evidence>
<name>A0AAV7KQJ9_PLEWA</name>
<dbReference type="Proteomes" id="UP001066276">
    <property type="component" value="Chromosome 12"/>
</dbReference>
<gene>
    <name evidence="2" type="ORF">NDU88_000873</name>
</gene>
<keyword evidence="3" id="KW-1185">Reference proteome</keyword>
<dbReference type="AlphaFoldDB" id="A0AAV7KQJ9"/>
<accession>A0AAV7KQJ9</accession>
<feature type="compositionally biased region" description="Basic and acidic residues" evidence="1">
    <location>
        <begin position="64"/>
        <end position="80"/>
    </location>
</feature>
<evidence type="ECO:0000313" key="3">
    <source>
        <dbReference type="Proteomes" id="UP001066276"/>
    </source>
</evidence>
<proteinExistence type="predicted"/>